<evidence type="ECO:0008006" key="4">
    <source>
        <dbReference type="Google" id="ProtNLM"/>
    </source>
</evidence>
<keyword evidence="1" id="KW-0175">Coiled coil</keyword>
<protein>
    <recommendedName>
        <fullName evidence="4">PAS domain-containing protein</fullName>
    </recommendedName>
</protein>
<dbReference type="Gene3D" id="3.30.450.20">
    <property type="entry name" value="PAS domain"/>
    <property type="match status" value="1"/>
</dbReference>
<proteinExistence type="predicted"/>
<dbReference type="Proteomes" id="UP000004931">
    <property type="component" value="Unassembled WGS sequence"/>
</dbReference>
<dbReference type="STRING" id="247633.GP2143_05140"/>
<dbReference type="InterPro" id="IPR035965">
    <property type="entry name" value="PAS-like_dom_sf"/>
</dbReference>
<reference evidence="2 3" key="1">
    <citation type="journal article" date="2010" name="J. Bacteriol.">
        <title>Genome sequence of the oligotrophic marine Gammaproteobacterium HTCC2143, isolated from the Oregon Coast.</title>
        <authorList>
            <person name="Oh H.M."/>
            <person name="Kang I."/>
            <person name="Ferriera S."/>
            <person name="Giovannoni S.J."/>
            <person name="Cho J.C."/>
        </authorList>
    </citation>
    <scope>NUCLEOTIDE SEQUENCE [LARGE SCALE GENOMIC DNA]</scope>
    <source>
        <strain evidence="2 3">HTCC2143</strain>
    </source>
</reference>
<dbReference type="SUPFAM" id="SSF55785">
    <property type="entry name" value="PYP-like sensor domain (PAS domain)"/>
    <property type="match status" value="1"/>
</dbReference>
<sequence>MSAHELRNLNDALIEKCRQLQNQSDNAHRVNVIKQQLEQKYQLIVNHLSEVVWTADFDLNLDFVSPSILSLSGYSDTQAKKISLRAISLFIVAGGRLSSYAALPYSGRIG</sequence>
<dbReference type="AlphaFoldDB" id="A0YB78"/>
<comment type="caution">
    <text evidence="2">The sequence shown here is derived from an EMBL/GenBank/DDBJ whole genome shotgun (WGS) entry which is preliminary data.</text>
</comment>
<accession>A0YB78</accession>
<organism evidence="2 3">
    <name type="scientific">marine gamma proteobacterium HTCC2143</name>
    <dbReference type="NCBI Taxonomy" id="247633"/>
    <lineage>
        <taxon>Bacteria</taxon>
        <taxon>Pseudomonadati</taxon>
        <taxon>Pseudomonadota</taxon>
        <taxon>Gammaproteobacteria</taxon>
        <taxon>Cellvibrionales</taxon>
        <taxon>Spongiibacteraceae</taxon>
        <taxon>BD1-7 clade</taxon>
    </lineage>
</organism>
<feature type="coiled-coil region" evidence="1">
    <location>
        <begin position="3"/>
        <end position="40"/>
    </location>
</feature>
<gene>
    <name evidence="2" type="ORF">GP2143_05140</name>
</gene>
<evidence type="ECO:0000313" key="2">
    <source>
        <dbReference type="EMBL" id="EAW31808.1"/>
    </source>
</evidence>
<dbReference type="EMBL" id="AAVT01000002">
    <property type="protein sequence ID" value="EAW31808.1"/>
    <property type="molecule type" value="Genomic_DNA"/>
</dbReference>
<keyword evidence="3" id="KW-1185">Reference proteome</keyword>
<name>A0YB78_9GAMM</name>
<evidence type="ECO:0000256" key="1">
    <source>
        <dbReference type="SAM" id="Coils"/>
    </source>
</evidence>
<evidence type="ECO:0000313" key="3">
    <source>
        <dbReference type="Proteomes" id="UP000004931"/>
    </source>
</evidence>